<dbReference type="SUPFAM" id="SSF54534">
    <property type="entry name" value="FKBP-like"/>
    <property type="match status" value="1"/>
</dbReference>
<evidence type="ECO:0000256" key="1">
    <source>
        <dbReference type="ARBA" id="ARBA00000971"/>
    </source>
</evidence>
<dbReference type="RefSeq" id="WP_166426354.1">
    <property type="nucleotide sequence ID" value="NZ_BMGZ01000001.1"/>
</dbReference>
<dbReference type="PANTHER" id="PTHR47245">
    <property type="entry name" value="PEPTIDYLPROLYL ISOMERASE"/>
    <property type="match status" value="1"/>
</dbReference>
<evidence type="ECO:0000256" key="5">
    <source>
        <dbReference type="ARBA" id="ARBA00023110"/>
    </source>
</evidence>
<dbReference type="SUPFAM" id="SSF109998">
    <property type="entry name" value="Triger factor/SurA peptide-binding domain-like"/>
    <property type="match status" value="1"/>
</dbReference>
<dbReference type="InterPro" id="IPR046357">
    <property type="entry name" value="PPIase_dom_sf"/>
</dbReference>
<evidence type="ECO:0000256" key="2">
    <source>
        <dbReference type="ARBA" id="ARBA00007656"/>
    </source>
</evidence>
<evidence type="ECO:0000256" key="7">
    <source>
        <dbReference type="ARBA" id="ARBA00031484"/>
    </source>
</evidence>
<reference evidence="11 12" key="1">
    <citation type="submission" date="2020-02" db="EMBL/GenBank/DDBJ databases">
        <title>Genome sequence of Parvularcula flava strain NH6-79.</title>
        <authorList>
            <person name="Abdul Karim M.H."/>
            <person name="Lam M.Q."/>
            <person name="Chen S.J."/>
            <person name="Yahya A."/>
            <person name="Shahir S."/>
            <person name="Shamsir M.S."/>
            <person name="Chong C.S."/>
        </authorList>
    </citation>
    <scope>NUCLEOTIDE SEQUENCE [LARGE SCALE GENOMIC DNA]</scope>
    <source>
        <strain evidence="11 12">NH6-79</strain>
    </source>
</reference>
<sequence length="346" mass="38251">MKNGSPMWFPLLVWKGVTIFFRYTGRSARKVRRWLVSKDGAVFLSAFALVLLFGAFWIMDTLRTGFSEAGEQEMASNGDIPAVPNPIVARIGTETMRLNDVLEFARQDGKLQADERLTAEEVIERGLVEDAIDQTLLARAASDEGLVSDPEVRAKLTAARNRILAAAFLESQVEENVTEEMARELYQAQRRSMASGEEIRLRELVVADAETAMDISASLNAGLPFEELIANNSIAESAASVGDLGYRSLDRLPEGYADQAGSLSAGLYTLPFQTEAGWVILRVEGRQRITPPAYSQLEDELMEFLRLRTIDTTVADLRERSKVEVIEPGSLPPAPVETRDPATLRN</sequence>
<dbReference type="EC" id="5.2.1.8" evidence="3"/>
<feature type="transmembrane region" description="Helical" evidence="9">
    <location>
        <begin position="6"/>
        <end position="23"/>
    </location>
</feature>
<keyword evidence="9" id="KW-0812">Transmembrane</keyword>
<dbReference type="InterPro" id="IPR050245">
    <property type="entry name" value="PrsA_foldase"/>
</dbReference>
<keyword evidence="9" id="KW-1133">Transmembrane helix</keyword>
<evidence type="ECO:0000256" key="4">
    <source>
        <dbReference type="ARBA" id="ARBA00018370"/>
    </source>
</evidence>
<dbReference type="InterPro" id="IPR027304">
    <property type="entry name" value="Trigger_fact/SurA_dom_sf"/>
</dbReference>
<keyword evidence="8" id="KW-0413">Isomerase</keyword>
<comment type="catalytic activity">
    <reaction evidence="1">
        <text>[protein]-peptidylproline (omega=180) = [protein]-peptidylproline (omega=0)</text>
        <dbReference type="Rhea" id="RHEA:16237"/>
        <dbReference type="Rhea" id="RHEA-COMP:10747"/>
        <dbReference type="Rhea" id="RHEA-COMP:10748"/>
        <dbReference type="ChEBI" id="CHEBI:83833"/>
        <dbReference type="ChEBI" id="CHEBI:83834"/>
        <dbReference type="EC" id="5.2.1.8"/>
    </reaction>
</comment>
<evidence type="ECO:0000256" key="8">
    <source>
        <dbReference type="PROSITE-ProRule" id="PRU00278"/>
    </source>
</evidence>
<evidence type="ECO:0000259" key="10">
    <source>
        <dbReference type="PROSITE" id="PS50198"/>
    </source>
</evidence>
<evidence type="ECO:0000256" key="9">
    <source>
        <dbReference type="SAM" id="Phobius"/>
    </source>
</evidence>
<organism evidence="11 12">
    <name type="scientific">Aquisalinus luteolus</name>
    <dbReference type="NCBI Taxonomy" id="1566827"/>
    <lineage>
        <taxon>Bacteria</taxon>
        <taxon>Pseudomonadati</taxon>
        <taxon>Pseudomonadota</taxon>
        <taxon>Alphaproteobacteria</taxon>
        <taxon>Parvularculales</taxon>
        <taxon>Parvularculaceae</taxon>
        <taxon>Aquisalinus</taxon>
    </lineage>
</organism>
<accession>A0ABX0HM19</accession>
<dbReference type="Proteomes" id="UP000818603">
    <property type="component" value="Unassembled WGS sequence"/>
</dbReference>
<keyword evidence="12" id="KW-1185">Reference proteome</keyword>
<dbReference type="InterPro" id="IPR000297">
    <property type="entry name" value="PPIase_PpiC"/>
</dbReference>
<name>A0ABX0HM19_9PROT</name>
<proteinExistence type="inferred from homology"/>
<feature type="transmembrane region" description="Helical" evidence="9">
    <location>
        <begin position="35"/>
        <end position="59"/>
    </location>
</feature>
<feature type="domain" description="PpiC" evidence="10">
    <location>
        <begin position="196"/>
        <end position="285"/>
    </location>
</feature>
<protein>
    <recommendedName>
        <fullName evidence="4">Parvulin-like PPIase</fullName>
        <ecNumber evidence="3">5.2.1.8</ecNumber>
    </recommendedName>
    <alternativeName>
        <fullName evidence="6">Peptidyl-prolyl cis-trans isomerase plp</fullName>
    </alternativeName>
    <alternativeName>
        <fullName evidence="7">Rotamase plp</fullName>
    </alternativeName>
</protein>
<evidence type="ECO:0000256" key="6">
    <source>
        <dbReference type="ARBA" id="ARBA00030642"/>
    </source>
</evidence>
<dbReference type="Gene3D" id="3.10.50.40">
    <property type="match status" value="1"/>
</dbReference>
<evidence type="ECO:0000256" key="3">
    <source>
        <dbReference type="ARBA" id="ARBA00013194"/>
    </source>
</evidence>
<dbReference type="EMBL" id="VCJR02000001">
    <property type="protein sequence ID" value="NHK27446.1"/>
    <property type="molecule type" value="Genomic_DNA"/>
</dbReference>
<comment type="similarity">
    <text evidence="2">Belongs to the PpiC/parvulin rotamase family.</text>
</comment>
<evidence type="ECO:0000313" key="11">
    <source>
        <dbReference type="EMBL" id="NHK27446.1"/>
    </source>
</evidence>
<dbReference type="Pfam" id="PF13145">
    <property type="entry name" value="Rotamase_2"/>
    <property type="match status" value="1"/>
</dbReference>
<evidence type="ECO:0000313" key="12">
    <source>
        <dbReference type="Proteomes" id="UP000818603"/>
    </source>
</evidence>
<keyword evidence="5 8" id="KW-0697">Rotamase</keyword>
<dbReference type="PANTHER" id="PTHR47245:SF2">
    <property type="entry name" value="PEPTIDYL-PROLYL CIS-TRANS ISOMERASE HP_0175-RELATED"/>
    <property type="match status" value="1"/>
</dbReference>
<keyword evidence="9" id="KW-0472">Membrane</keyword>
<gene>
    <name evidence="11" type="ORF">FF098_005975</name>
</gene>
<dbReference type="PROSITE" id="PS50198">
    <property type="entry name" value="PPIC_PPIASE_2"/>
    <property type="match status" value="1"/>
</dbReference>
<comment type="caution">
    <text evidence="11">The sequence shown here is derived from an EMBL/GenBank/DDBJ whole genome shotgun (WGS) entry which is preliminary data.</text>
</comment>